<name>A0A839FNE9_9MICC</name>
<dbReference type="PANTHER" id="PTHR43441:SF11">
    <property type="entry name" value="RIBOSOMAL-PROTEIN-SERINE ACETYLTRANSFERASE"/>
    <property type="match status" value="1"/>
</dbReference>
<keyword evidence="2" id="KW-0808">Transferase</keyword>
<dbReference type="Proteomes" id="UP000546252">
    <property type="component" value="Unassembled WGS sequence"/>
</dbReference>
<sequence length="180" mass="19568">MPELSTKRLVLRDFLSSDVDAVHNYAADPQVCQYMDWGPNTLAQTEAFVRDVVTASSAPTQDSFTWAVTADDVVVGACSVTVTSAVHRRAEMGYVLARAHWGQGYASEAAAAVLGFAHRELSVLRVEATCRPENVASQRVLRKIGMQREALLRSHVLIRGQRADSLLFASIDPQLAGVSP</sequence>
<evidence type="ECO:0000313" key="2">
    <source>
        <dbReference type="EMBL" id="MBA8920965.1"/>
    </source>
</evidence>
<evidence type="ECO:0000259" key="1">
    <source>
        <dbReference type="PROSITE" id="PS51186"/>
    </source>
</evidence>
<dbReference type="RefSeq" id="WP_182495121.1">
    <property type="nucleotide sequence ID" value="NZ_BAAAKT010000002.1"/>
</dbReference>
<feature type="domain" description="N-acetyltransferase" evidence="1">
    <location>
        <begin position="9"/>
        <end position="164"/>
    </location>
</feature>
<dbReference type="PROSITE" id="PS51186">
    <property type="entry name" value="GNAT"/>
    <property type="match status" value="1"/>
</dbReference>
<comment type="caution">
    <text evidence="2">The sequence shown here is derived from an EMBL/GenBank/DDBJ whole genome shotgun (WGS) entry which is preliminary data.</text>
</comment>
<dbReference type="GO" id="GO:0005737">
    <property type="term" value="C:cytoplasm"/>
    <property type="evidence" value="ECO:0007669"/>
    <property type="project" value="TreeGrafter"/>
</dbReference>
<organism evidence="2 3">
    <name type="scientific">Nesterenkonia jeotgali</name>
    <dbReference type="NCBI Taxonomy" id="317018"/>
    <lineage>
        <taxon>Bacteria</taxon>
        <taxon>Bacillati</taxon>
        <taxon>Actinomycetota</taxon>
        <taxon>Actinomycetes</taxon>
        <taxon>Micrococcales</taxon>
        <taxon>Micrococcaceae</taxon>
        <taxon>Nesterenkonia</taxon>
    </lineage>
</organism>
<gene>
    <name evidence="2" type="ORF">HNR24_000898</name>
</gene>
<dbReference type="InterPro" id="IPR000182">
    <property type="entry name" value="GNAT_dom"/>
</dbReference>
<dbReference type="Pfam" id="PF13302">
    <property type="entry name" value="Acetyltransf_3"/>
    <property type="match status" value="1"/>
</dbReference>
<dbReference type="AlphaFoldDB" id="A0A839FNE9"/>
<protein>
    <submittedName>
        <fullName evidence="2">RimJ/RimL family protein N-acetyltransferase</fullName>
    </submittedName>
</protein>
<dbReference type="GO" id="GO:0008999">
    <property type="term" value="F:protein-N-terminal-alanine acetyltransferase activity"/>
    <property type="evidence" value="ECO:0007669"/>
    <property type="project" value="TreeGrafter"/>
</dbReference>
<reference evidence="2 3" key="1">
    <citation type="submission" date="2020-08" db="EMBL/GenBank/DDBJ databases">
        <title>Sequencing the genomes of 1000 actinobacteria strains.</title>
        <authorList>
            <person name="Klenk H.-P."/>
        </authorList>
    </citation>
    <scope>NUCLEOTIDE SEQUENCE [LARGE SCALE GENOMIC DNA]</scope>
    <source>
        <strain evidence="2 3">DSM 19081</strain>
    </source>
</reference>
<dbReference type="Gene3D" id="3.40.630.30">
    <property type="match status" value="1"/>
</dbReference>
<proteinExistence type="predicted"/>
<dbReference type="CDD" id="cd04301">
    <property type="entry name" value="NAT_SF"/>
    <property type="match status" value="1"/>
</dbReference>
<dbReference type="InterPro" id="IPR016181">
    <property type="entry name" value="Acyl_CoA_acyltransferase"/>
</dbReference>
<dbReference type="PANTHER" id="PTHR43441">
    <property type="entry name" value="RIBOSOMAL-PROTEIN-SERINE ACETYLTRANSFERASE"/>
    <property type="match status" value="1"/>
</dbReference>
<evidence type="ECO:0000313" key="3">
    <source>
        <dbReference type="Proteomes" id="UP000546252"/>
    </source>
</evidence>
<accession>A0A839FNE9</accession>
<dbReference type="InterPro" id="IPR051908">
    <property type="entry name" value="Ribosomal_N-acetyltransferase"/>
</dbReference>
<dbReference type="EMBL" id="JACJIH010000001">
    <property type="protein sequence ID" value="MBA8920965.1"/>
    <property type="molecule type" value="Genomic_DNA"/>
</dbReference>
<dbReference type="GO" id="GO:1990189">
    <property type="term" value="F:protein N-terminal-serine acetyltransferase activity"/>
    <property type="evidence" value="ECO:0007669"/>
    <property type="project" value="TreeGrafter"/>
</dbReference>
<dbReference type="SUPFAM" id="SSF55729">
    <property type="entry name" value="Acyl-CoA N-acyltransferases (Nat)"/>
    <property type="match status" value="1"/>
</dbReference>